<dbReference type="AlphaFoldDB" id="A0A0F9LZG0"/>
<sequence length="357" mass="41544">MSKVSDFKLAESVLRAICNSKGVSFADLDLDFEEDDNLDLNCINVGGTKNVVHTIYRIVDEYLNIMEVDDRPLFEDEVKKGDFLLNFASELRNLFYKDINFSAHLEELTIQSLYQRPFIWVLMKDLICPIFNVPLDNIKIVCGKNPYIDIAKFYKEGDVKSVEGKSYPFIFVNDIDCQVVQNAFIFVEVLKAYNLEPIVVVKEILQTDLLEKLKGLLKIAFSNDQAEKKFIFVLTNILNINLLDFIPQKGARSTFNLEKYAQMVSPEISSQWWYLGVLERMIEPIRGTDWSTHQVLEKYHQDFWDRVEKIKQKREANGKDKEVPFDLLLRIKSKQTASYPEDYDKTLQSLLSSSRIW</sequence>
<name>A0A0F9LZG0_9ZZZZ</name>
<accession>A0A0F9LZG0</accession>
<proteinExistence type="predicted"/>
<gene>
    <name evidence="1" type="ORF">LCGC14_1521930</name>
</gene>
<evidence type="ECO:0000313" key="1">
    <source>
        <dbReference type="EMBL" id="KKM62412.1"/>
    </source>
</evidence>
<comment type="caution">
    <text evidence="1">The sequence shown here is derived from an EMBL/GenBank/DDBJ whole genome shotgun (WGS) entry which is preliminary data.</text>
</comment>
<protein>
    <submittedName>
        <fullName evidence="1">Uncharacterized protein</fullName>
    </submittedName>
</protein>
<dbReference type="EMBL" id="LAZR01011300">
    <property type="protein sequence ID" value="KKM62412.1"/>
    <property type="molecule type" value="Genomic_DNA"/>
</dbReference>
<reference evidence="1" key="1">
    <citation type="journal article" date="2015" name="Nature">
        <title>Complex archaea that bridge the gap between prokaryotes and eukaryotes.</title>
        <authorList>
            <person name="Spang A."/>
            <person name="Saw J.H."/>
            <person name="Jorgensen S.L."/>
            <person name="Zaremba-Niedzwiedzka K."/>
            <person name="Martijn J."/>
            <person name="Lind A.E."/>
            <person name="van Eijk R."/>
            <person name="Schleper C."/>
            <person name="Guy L."/>
            <person name="Ettema T.J."/>
        </authorList>
    </citation>
    <scope>NUCLEOTIDE SEQUENCE</scope>
</reference>
<organism evidence="1">
    <name type="scientific">marine sediment metagenome</name>
    <dbReference type="NCBI Taxonomy" id="412755"/>
    <lineage>
        <taxon>unclassified sequences</taxon>
        <taxon>metagenomes</taxon>
        <taxon>ecological metagenomes</taxon>
    </lineage>
</organism>